<keyword evidence="4 9" id="KW-0227">DNA damage</keyword>
<gene>
    <name evidence="12" type="ORF">WJX84_006131</name>
</gene>
<dbReference type="SUPFAM" id="SSF50729">
    <property type="entry name" value="PH domain-like"/>
    <property type="match status" value="1"/>
</dbReference>
<evidence type="ECO:0000256" key="9">
    <source>
        <dbReference type="RuleBase" id="RU364013"/>
    </source>
</evidence>
<evidence type="ECO:0000256" key="7">
    <source>
        <dbReference type="ARBA" id="ARBA00023204"/>
    </source>
</evidence>
<dbReference type="Pfam" id="PF08512">
    <property type="entry name" value="Rttp106-like_middle"/>
    <property type="match status" value="1"/>
</dbReference>
<dbReference type="Gene3D" id="2.30.29.150">
    <property type="match status" value="1"/>
</dbReference>
<keyword evidence="8 9" id="KW-0539">Nucleus</keyword>
<dbReference type="InterPro" id="IPR011993">
    <property type="entry name" value="PH-like_dom_sf"/>
</dbReference>
<keyword evidence="7 9" id="KW-0234">DNA repair</keyword>
<protein>
    <recommendedName>
        <fullName evidence="9">FACT complex subunit SSRP1</fullName>
    </recommendedName>
</protein>
<evidence type="ECO:0000256" key="3">
    <source>
        <dbReference type="ARBA" id="ARBA00022705"/>
    </source>
</evidence>
<dbReference type="GO" id="GO:0042393">
    <property type="term" value="F:histone binding"/>
    <property type="evidence" value="ECO:0007669"/>
    <property type="project" value="TreeGrafter"/>
</dbReference>
<dbReference type="InterPro" id="IPR000969">
    <property type="entry name" value="SSRP1/POB3"/>
</dbReference>
<dbReference type="PRINTS" id="PR00887">
    <property type="entry name" value="SSRCOGNITION"/>
</dbReference>
<dbReference type="GO" id="GO:0006281">
    <property type="term" value="P:DNA repair"/>
    <property type="evidence" value="ECO:0007669"/>
    <property type="project" value="UniProtKB-KW"/>
</dbReference>
<evidence type="ECO:0000256" key="1">
    <source>
        <dbReference type="ARBA" id="ARBA00010060"/>
    </source>
</evidence>
<evidence type="ECO:0000313" key="12">
    <source>
        <dbReference type="EMBL" id="KAK9861845.1"/>
    </source>
</evidence>
<reference evidence="12 13" key="1">
    <citation type="journal article" date="2024" name="Nat. Commun.">
        <title>Phylogenomics reveals the evolutionary origins of lichenization in chlorophyte algae.</title>
        <authorList>
            <person name="Puginier C."/>
            <person name="Libourel C."/>
            <person name="Otte J."/>
            <person name="Skaloud P."/>
            <person name="Haon M."/>
            <person name="Grisel S."/>
            <person name="Petersen M."/>
            <person name="Berrin J.G."/>
            <person name="Delaux P.M."/>
            <person name="Dal Grande F."/>
            <person name="Keller J."/>
        </authorList>
    </citation>
    <scope>NUCLEOTIDE SEQUENCE [LARGE SCALE GENOMIC DNA]</scope>
    <source>
        <strain evidence="12 13">SAG 2523</strain>
    </source>
</reference>
<evidence type="ECO:0000256" key="6">
    <source>
        <dbReference type="ARBA" id="ARBA00023163"/>
    </source>
</evidence>
<organism evidence="12 13">
    <name type="scientific">Apatococcus fuscideae</name>
    <dbReference type="NCBI Taxonomy" id="2026836"/>
    <lineage>
        <taxon>Eukaryota</taxon>
        <taxon>Viridiplantae</taxon>
        <taxon>Chlorophyta</taxon>
        <taxon>core chlorophytes</taxon>
        <taxon>Trebouxiophyceae</taxon>
        <taxon>Chlorellales</taxon>
        <taxon>Chlorellaceae</taxon>
        <taxon>Apatococcus</taxon>
    </lineage>
</organism>
<dbReference type="GO" id="GO:0035101">
    <property type="term" value="C:FACT complex"/>
    <property type="evidence" value="ECO:0007669"/>
    <property type="project" value="TreeGrafter"/>
</dbReference>
<dbReference type="InterPro" id="IPR050454">
    <property type="entry name" value="RTT106/SSRP1_HistChap/FACT"/>
</dbReference>
<evidence type="ECO:0000256" key="10">
    <source>
        <dbReference type="SAM" id="MobiDB-lite"/>
    </source>
</evidence>
<keyword evidence="2 9" id="KW-0158">Chromosome</keyword>
<dbReference type="GO" id="GO:0003677">
    <property type="term" value="F:DNA binding"/>
    <property type="evidence" value="ECO:0007669"/>
    <property type="project" value="InterPro"/>
</dbReference>
<evidence type="ECO:0000259" key="11">
    <source>
        <dbReference type="SMART" id="SM01287"/>
    </source>
</evidence>
<feature type="compositionally biased region" description="Acidic residues" evidence="10">
    <location>
        <begin position="354"/>
        <end position="372"/>
    </location>
</feature>
<dbReference type="EMBL" id="JALJOV010000693">
    <property type="protein sequence ID" value="KAK9861845.1"/>
    <property type="molecule type" value="Genomic_DNA"/>
</dbReference>
<proteinExistence type="inferred from homology"/>
<dbReference type="Gene3D" id="2.30.29.30">
    <property type="entry name" value="Pleckstrin-homology domain (PH domain)/Phosphotyrosine-binding domain (PTB)"/>
    <property type="match status" value="1"/>
</dbReference>
<comment type="subcellular location">
    <subcellularLocation>
        <location evidence="9">Nucleus</location>
    </subcellularLocation>
    <subcellularLocation>
        <location evidence="9">Chromosome</location>
    </subcellularLocation>
</comment>
<keyword evidence="13" id="KW-1185">Reference proteome</keyword>
<dbReference type="Proteomes" id="UP001485043">
    <property type="component" value="Unassembled WGS sequence"/>
</dbReference>
<dbReference type="InterPro" id="IPR013719">
    <property type="entry name" value="RTT106/SPT16-like_middle_dom"/>
</dbReference>
<accession>A0AAW1SZB4</accession>
<feature type="compositionally biased region" description="Low complexity" evidence="10">
    <location>
        <begin position="293"/>
        <end position="307"/>
    </location>
</feature>
<dbReference type="PANTHER" id="PTHR45849:SF1">
    <property type="entry name" value="FACT COMPLEX SUBUNIT SSRP1"/>
    <property type="match status" value="1"/>
</dbReference>
<evidence type="ECO:0000256" key="2">
    <source>
        <dbReference type="ARBA" id="ARBA00022454"/>
    </source>
</evidence>
<comment type="function">
    <text evidence="9">Component of the FACT complex, a general chromatin factor that acts to reorganize nucleosomes. The FACT complex is involved in multiple processes that require DNA as a template such as mRNA elongation, DNA replication and DNA repair. During transcription elongation the FACT complex acts as a histone chaperone that both destabilizes and restores nucleosomal structure. It facilitates the passage of RNA polymerase II and transcription by promoting the dissociation of one histone H2A-H2B dimer from the nucleosome, then subsequently promotes the reestablishment of the nucleosome following the passage of RNA polymerase II.</text>
</comment>
<dbReference type="PANTHER" id="PTHR45849">
    <property type="entry name" value="FACT COMPLEX SUBUNIT SSRP1"/>
    <property type="match status" value="1"/>
</dbReference>
<keyword evidence="5 9" id="KW-0805">Transcription regulation</keyword>
<keyword evidence="6 9" id="KW-0804">Transcription</keyword>
<dbReference type="GO" id="GO:0031491">
    <property type="term" value="F:nucleosome binding"/>
    <property type="evidence" value="ECO:0007669"/>
    <property type="project" value="TreeGrafter"/>
</dbReference>
<feature type="domain" description="Histone chaperone RTT106/FACT complex subunit SPT16-like middle" evidence="11">
    <location>
        <begin position="203"/>
        <end position="293"/>
    </location>
</feature>
<evidence type="ECO:0000256" key="5">
    <source>
        <dbReference type="ARBA" id="ARBA00023015"/>
    </source>
</evidence>
<dbReference type="AlphaFoldDB" id="A0AAW1SZB4"/>
<dbReference type="SMART" id="SM01287">
    <property type="entry name" value="Rtt106"/>
    <property type="match status" value="1"/>
</dbReference>
<evidence type="ECO:0000256" key="8">
    <source>
        <dbReference type="ARBA" id="ARBA00023242"/>
    </source>
</evidence>
<sequence length="397" mass="42848">MDQLRQALESREGGKLLLLTLESLEIGEEIRTQLAQAIQTVLNPLVHSGPKHEVAGPSNAGTFGNACTIMQAVTCISPRGKHDLSLSGEMVHLRNAKTDLIISISDVDAIAVLDNLPKDKKGRILMVLHLKRGRTAAYNKQKLSDVVFQVSASDQLDIAHPKTKAKLAGPAVVVLCKILGAIGVQPAAFIAPSQSIFRSSTGHNCVEAIVKVNQGFLFPMPQHLLFLERPQIFIPLADIKAVDFARASGMSQTFDLHVHLAESGLQEFSHIPQAEASSLQQYMTNRGIKIAGQDQAPAMAKAQAVAGDGSGSDSEEDSDFDPDRSSGSGEPAASADDAIKEDEVDSPTAQQSSSEDEDDSEEEVELFSDEDVPASKVRELVSREDDDQRKAKRQRKQ</sequence>
<name>A0AAW1SZB4_9CHLO</name>
<evidence type="ECO:0000313" key="13">
    <source>
        <dbReference type="Proteomes" id="UP001485043"/>
    </source>
</evidence>
<evidence type="ECO:0000256" key="4">
    <source>
        <dbReference type="ARBA" id="ARBA00022763"/>
    </source>
</evidence>
<comment type="similarity">
    <text evidence="1 9">Belongs to the SSRP1 family.</text>
</comment>
<keyword evidence="3 9" id="KW-0235">DNA replication</keyword>
<dbReference type="GO" id="GO:0006260">
    <property type="term" value="P:DNA replication"/>
    <property type="evidence" value="ECO:0007669"/>
    <property type="project" value="UniProtKB-KW"/>
</dbReference>
<feature type="compositionally biased region" description="Basic and acidic residues" evidence="10">
    <location>
        <begin position="376"/>
        <end position="389"/>
    </location>
</feature>
<comment type="caution">
    <text evidence="12">The sequence shown here is derived from an EMBL/GenBank/DDBJ whole genome shotgun (WGS) entry which is preliminary data.</text>
</comment>
<feature type="region of interest" description="Disordered" evidence="10">
    <location>
        <begin position="293"/>
        <end position="397"/>
    </location>
</feature>